<protein>
    <submittedName>
        <fullName evidence="1">Phage Holliday junction resolvase</fullName>
    </submittedName>
</protein>
<reference evidence="1 2" key="1">
    <citation type="submission" date="2018-06" db="EMBL/GenBank/DDBJ databases">
        <authorList>
            <consortium name="Pathogen Informatics"/>
            <person name="Doyle S."/>
        </authorList>
    </citation>
    <scope>NUCLEOTIDE SEQUENCE [LARGE SCALE GENOMIC DNA]</scope>
    <source>
        <strain evidence="1 2">NCTC12958</strain>
    </source>
</reference>
<dbReference type="SUPFAM" id="SSF103084">
    <property type="entry name" value="Holliday junction resolvase RusA"/>
    <property type="match status" value="1"/>
</dbReference>
<accession>A0A2X3UL82</accession>
<organism evidence="1 2">
    <name type="scientific">Streptococcus thermophilus</name>
    <dbReference type="NCBI Taxonomy" id="1308"/>
    <lineage>
        <taxon>Bacteria</taxon>
        <taxon>Bacillati</taxon>
        <taxon>Bacillota</taxon>
        <taxon>Bacilli</taxon>
        <taxon>Lactobacillales</taxon>
        <taxon>Streptococcaceae</taxon>
        <taxon>Streptococcus</taxon>
    </lineage>
</organism>
<dbReference type="GO" id="GO:0006281">
    <property type="term" value="P:DNA repair"/>
    <property type="evidence" value="ECO:0007669"/>
    <property type="project" value="InterPro"/>
</dbReference>
<dbReference type="AlphaFoldDB" id="A0A2X3UL82"/>
<dbReference type="GO" id="GO:0006310">
    <property type="term" value="P:DNA recombination"/>
    <property type="evidence" value="ECO:0007669"/>
    <property type="project" value="InterPro"/>
</dbReference>
<dbReference type="Pfam" id="PF05866">
    <property type="entry name" value="RusA"/>
    <property type="match status" value="1"/>
</dbReference>
<gene>
    <name evidence="1" type="ORF">NCTC12958_00832</name>
</gene>
<evidence type="ECO:0000313" key="2">
    <source>
        <dbReference type="Proteomes" id="UP000249634"/>
    </source>
</evidence>
<proteinExistence type="predicted"/>
<dbReference type="InterPro" id="IPR036614">
    <property type="entry name" value="RusA-like_sf"/>
</dbReference>
<dbReference type="EMBL" id="LS483339">
    <property type="protein sequence ID" value="SQF24639.1"/>
    <property type="molecule type" value="Genomic_DNA"/>
</dbReference>
<dbReference type="Gene3D" id="3.30.1330.70">
    <property type="entry name" value="Holliday junction resolvase RusA"/>
    <property type="match status" value="1"/>
</dbReference>
<dbReference type="Proteomes" id="UP000249634">
    <property type="component" value="Chromosome 1"/>
</dbReference>
<dbReference type="InterPro" id="IPR008822">
    <property type="entry name" value="Endonuclease_RusA-like"/>
</dbReference>
<dbReference type="GO" id="GO:0000287">
    <property type="term" value="F:magnesium ion binding"/>
    <property type="evidence" value="ECO:0007669"/>
    <property type="project" value="InterPro"/>
</dbReference>
<sequence length="151" mass="17742">MILNIDPKPQTRPRFSKFGTYEDPKMKAWRRECSQLIEQEYDGQFFDGPISVDVTFYMKAPLNVSKKPTPKARAKTWDAFKKFMAEKLWHIRKPDIDNLVKSLFDSISNAGYNKLDKKGIVWTDDSIVCKLSAQKRYSENPRIEFEIKELE</sequence>
<name>A0A2X3UL82_STRTR</name>
<evidence type="ECO:0000313" key="1">
    <source>
        <dbReference type="EMBL" id="SQF24639.1"/>
    </source>
</evidence>